<comment type="caution">
    <text evidence="2">The sequence shown here is derived from an EMBL/GenBank/DDBJ whole genome shotgun (WGS) entry which is preliminary data.</text>
</comment>
<gene>
    <name evidence="2" type="ORF">E2C01_073850</name>
</gene>
<protein>
    <submittedName>
        <fullName evidence="2">Uncharacterized protein</fullName>
    </submittedName>
</protein>
<evidence type="ECO:0000256" key="1">
    <source>
        <dbReference type="SAM" id="MobiDB-lite"/>
    </source>
</evidence>
<feature type="region of interest" description="Disordered" evidence="1">
    <location>
        <begin position="38"/>
        <end position="70"/>
    </location>
</feature>
<evidence type="ECO:0000313" key="3">
    <source>
        <dbReference type="Proteomes" id="UP000324222"/>
    </source>
</evidence>
<dbReference type="AlphaFoldDB" id="A0A5B7ICR5"/>
<accession>A0A5B7ICR5</accession>
<name>A0A5B7ICR5_PORTR</name>
<organism evidence="2 3">
    <name type="scientific">Portunus trituberculatus</name>
    <name type="common">Swimming crab</name>
    <name type="synonym">Neptunus trituberculatus</name>
    <dbReference type="NCBI Taxonomy" id="210409"/>
    <lineage>
        <taxon>Eukaryota</taxon>
        <taxon>Metazoa</taxon>
        <taxon>Ecdysozoa</taxon>
        <taxon>Arthropoda</taxon>
        <taxon>Crustacea</taxon>
        <taxon>Multicrustacea</taxon>
        <taxon>Malacostraca</taxon>
        <taxon>Eumalacostraca</taxon>
        <taxon>Eucarida</taxon>
        <taxon>Decapoda</taxon>
        <taxon>Pleocyemata</taxon>
        <taxon>Brachyura</taxon>
        <taxon>Eubrachyura</taxon>
        <taxon>Portunoidea</taxon>
        <taxon>Portunidae</taxon>
        <taxon>Portuninae</taxon>
        <taxon>Portunus</taxon>
    </lineage>
</organism>
<reference evidence="2 3" key="1">
    <citation type="submission" date="2019-05" db="EMBL/GenBank/DDBJ databases">
        <title>Another draft genome of Portunus trituberculatus and its Hox gene families provides insights of decapod evolution.</title>
        <authorList>
            <person name="Jeong J.-H."/>
            <person name="Song I."/>
            <person name="Kim S."/>
            <person name="Choi T."/>
            <person name="Kim D."/>
            <person name="Ryu S."/>
            <person name="Kim W."/>
        </authorList>
    </citation>
    <scope>NUCLEOTIDE SEQUENCE [LARGE SCALE GENOMIC DNA]</scope>
    <source>
        <tissue evidence="2">Muscle</tissue>
    </source>
</reference>
<dbReference type="EMBL" id="VSRR010050838">
    <property type="protein sequence ID" value="MPC79327.1"/>
    <property type="molecule type" value="Genomic_DNA"/>
</dbReference>
<keyword evidence="3" id="KW-1185">Reference proteome</keyword>
<dbReference type="Proteomes" id="UP000324222">
    <property type="component" value="Unassembled WGS sequence"/>
</dbReference>
<feature type="compositionally biased region" description="Basic and acidic residues" evidence="1">
    <location>
        <begin position="46"/>
        <end position="57"/>
    </location>
</feature>
<sequence length="132" mass="14750">MEVHLVLVEGKTKNENAEEEELVIPLLQAKRSAVLSRLAKLQQGDGGKEGEGKKEEETTQENQEDSKPLTLEEKAEHALLEGKLLFVWAVKGRNCCSLCFLCDSILKLYKLINLFSCGHRNVGFSGLFLPLH</sequence>
<proteinExistence type="predicted"/>
<evidence type="ECO:0000313" key="2">
    <source>
        <dbReference type="EMBL" id="MPC79327.1"/>
    </source>
</evidence>